<dbReference type="EMBL" id="CAJPIZ010022780">
    <property type="protein sequence ID" value="CAG2118034.1"/>
    <property type="molecule type" value="Genomic_DNA"/>
</dbReference>
<evidence type="ECO:0000313" key="4">
    <source>
        <dbReference type="Proteomes" id="UP000759131"/>
    </source>
</evidence>
<dbReference type="InterPro" id="IPR033433">
    <property type="entry name" value="GtaA_N"/>
</dbReference>
<dbReference type="Gene3D" id="1.50.10.10">
    <property type="match status" value="1"/>
</dbReference>
<sequence>GPIELVVNFFTPIDPTDLKRLSLPASYISMSARSVDQKTHEVQVYLDMTGEWVTSDDHVVEWDVCEVKGKSNLINELPEWGTIKFFTDSTATYEANGCDTVMRPKFIKTGKLDNTVHRNYRKASDNWPGIGFARTLTAGAIHTAANTVYYGVAHVRRPAIEYTDSHLNQLWESYFNGDDKQMIDFFYEDRKDALRRATALDTRIVTDAQAVGGESYVKVVSAALRQAYGMVEMVGTVDKPWMMLNHGKCQTVDGIYPHFSVQLYLNPTLLRYLLEPLLDYQERGLFPKKYCLHDLGTYPKCNGQVGHDIDMEVEESANMLIMMSAYVRATNDTKFAKTHYKIGKQWTQYLIDHGLITGNALTTDAYLGRITNSTNLSVKAIVGIGAMAQLAEVTGNEADKQQYRQIAENYITEWIGLSKDPSNKYLKMSYNTPNKWFMIYNLFTDVLLNTKLVPESIYEQQDEWYQQVMDFYGLPLKSDSQETLIEWIMLTAAASANSTLRQSLFDRTAKWLRETPTRVPFPDHINTVTGVGSPGWMNRVVIGGLFAPLLTVRH</sequence>
<reference evidence="3" key="1">
    <citation type="submission" date="2020-11" db="EMBL/GenBank/DDBJ databases">
        <authorList>
            <person name="Tran Van P."/>
        </authorList>
    </citation>
    <scope>NUCLEOTIDE SEQUENCE</scope>
</reference>
<dbReference type="SUPFAM" id="SSF48208">
    <property type="entry name" value="Six-hairpin glycosidases"/>
    <property type="match status" value="1"/>
</dbReference>
<dbReference type="InterPro" id="IPR012341">
    <property type="entry name" value="6hp_glycosidase-like_sf"/>
</dbReference>
<dbReference type="InterPro" id="IPR008928">
    <property type="entry name" value="6-hairpin_glycosidase_sf"/>
</dbReference>
<dbReference type="Pfam" id="PF17168">
    <property type="entry name" value="DUF5127"/>
    <property type="match status" value="1"/>
</dbReference>
<dbReference type="AlphaFoldDB" id="A0A7R9LFN5"/>
<dbReference type="Proteomes" id="UP000759131">
    <property type="component" value="Unassembled WGS sequence"/>
</dbReference>
<name>A0A7R9LFN5_9ACAR</name>
<feature type="domain" description="Glutaminase A central" evidence="1">
    <location>
        <begin position="213"/>
        <end position="548"/>
    </location>
</feature>
<dbReference type="PANTHER" id="PTHR31987">
    <property type="entry name" value="GLUTAMINASE A-RELATED"/>
    <property type="match status" value="1"/>
</dbReference>
<dbReference type="Pfam" id="PF16335">
    <property type="entry name" value="GtaA_6_Hairpin"/>
    <property type="match status" value="1"/>
</dbReference>
<evidence type="ECO:0000259" key="2">
    <source>
        <dbReference type="Pfam" id="PF17168"/>
    </source>
</evidence>
<evidence type="ECO:0000259" key="1">
    <source>
        <dbReference type="Pfam" id="PF16335"/>
    </source>
</evidence>
<dbReference type="PANTHER" id="PTHR31987:SF1">
    <property type="entry name" value="GLUTAMINASE A"/>
    <property type="match status" value="1"/>
</dbReference>
<keyword evidence="4" id="KW-1185">Reference proteome</keyword>
<dbReference type="GO" id="GO:0005975">
    <property type="term" value="P:carbohydrate metabolic process"/>
    <property type="evidence" value="ECO:0007669"/>
    <property type="project" value="InterPro"/>
</dbReference>
<protein>
    <recommendedName>
        <fullName evidence="5">Glutaminase A</fullName>
    </recommendedName>
</protein>
<accession>A0A7R9LFN5</accession>
<feature type="non-terminal residue" evidence="3">
    <location>
        <position position="1"/>
    </location>
</feature>
<dbReference type="EMBL" id="OC877355">
    <property type="protein sequence ID" value="CAD7639960.1"/>
    <property type="molecule type" value="Genomic_DNA"/>
</dbReference>
<dbReference type="OrthoDB" id="6498920at2759"/>
<gene>
    <name evidence="3" type="ORF">OSB1V03_LOCUS17986</name>
</gene>
<evidence type="ECO:0000313" key="3">
    <source>
        <dbReference type="EMBL" id="CAD7639960.1"/>
    </source>
</evidence>
<dbReference type="InterPro" id="IPR052743">
    <property type="entry name" value="Glutaminase_GtaA"/>
</dbReference>
<organism evidence="3">
    <name type="scientific">Medioppia subpectinata</name>
    <dbReference type="NCBI Taxonomy" id="1979941"/>
    <lineage>
        <taxon>Eukaryota</taxon>
        <taxon>Metazoa</taxon>
        <taxon>Ecdysozoa</taxon>
        <taxon>Arthropoda</taxon>
        <taxon>Chelicerata</taxon>
        <taxon>Arachnida</taxon>
        <taxon>Acari</taxon>
        <taxon>Acariformes</taxon>
        <taxon>Sarcoptiformes</taxon>
        <taxon>Oribatida</taxon>
        <taxon>Brachypylina</taxon>
        <taxon>Oppioidea</taxon>
        <taxon>Oppiidae</taxon>
        <taxon>Medioppia</taxon>
    </lineage>
</organism>
<evidence type="ECO:0008006" key="5">
    <source>
        <dbReference type="Google" id="ProtNLM"/>
    </source>
</evidence>
<dbReference type="InterPro" id="IPR032514">
    <property type="entry name" value="GtaA_central"/>
</dbReference>
<proteinExistence type="predicted"/>
<feature type="domain" description="Glutaminase A N-terminal" evidence="2">
    <location>
        <begin position="1"/>
        <end position="207"/>
    </location>
</feature>